<proteinExistence type="predicted"/>
<reference evidence="3" key="1">
    <citation type="journal article" date="2015" name="PLoS Genet.">
        <title>Genome Sequence and Transcriptome Analyses of Chrysochromulina tobin: Metabolic Tools for Enhanced Algal Fitness in the Prominent Order Prymnesiales (Haptophyceae).</title>
        <authorList>
            <person name="Hovde B.T."/>
            <person name="Deodato C.R."/>
            <person name="Hunsperger H.M."/>
            <person name="Ryken S.A."/>
            <person name="Yost W."/>
            <person name="Jha R.K."/>
            <person name="Patterson J."/>
            <person name="Monnat R.J. Jr."/>
            <person name="Barlow S.B."/>
            <person name="Starkenburg S.R."/>
            <person name="Cattolico R.A."/>
        </authorList>
    </citation>
    <scope>NUCLEOTIDE SEQUENCE</scope>
    <source>
        <strain evidence="3">CCMP291</strain>
    </source>
</reference>
<evidence type="ECO:0008006" key="4">
    <source>
        <dbReference type="Google" id="ProtNLM"/>
    </source>
</evidence>
<evidence type="ECO:0000313" key="2">
    <source>
        <dbReference type="EMBL" id="KOO30079.1"/>
    </source>
</evidence>
<sequence length="301" mass="32848">MMKPTYDSIPDPFGRRFGSPSIRSSFACPPCQAEAMDVETCPLHQDFMKPMAPPSSPTSVMAEPYGLPPPLMATTSPYDIMSREPQILTLISLVVSELTFNPRGDPATIINTRLQQLAQVDPQLVQFIMQHPQDLWALCRNYSAPVAQTFAPAPASPQPPPTLAPMSASFSIRGESHVAAGLHARRQLGFSGQAPPAVNCHPGRPIQEERNAPGTEPQRYSSPEAVQVVTATGSPRQLAVQQLVNATGSPWQFCARALEKCGNDPQRALDWIVQNRQRLIAHCNSCIDPACQTCQKVRAFL</sequence>
<dbReference type="AlphaFoldDB" id="A0A0M0JU48"/>
<accession>A0A0M0JU48</accession>
<gene>
    <name evidence="2" type="ORF">Ctob_007641</name>
</gene>
<protein>
    <recommendedName>
        <fullName evidence="4">UBA domain-containing protein</fullName>
    </recommendedName>
</protein>
<feature type="non-terminal residue" evidence="2">
    <location>
        <position position="301"/>
    </location>
</feature>
<keyword evidence="3" id="KW-1185">Reference proteome</keyword>
<comment type="caution">
    <text evidence="2">The sequence shown here is derived from an EMBL/GenBank/DDBJ whole genome shotgun (WGS) entry which is preliminary data.</text>
</comment>
<dbReference type="InterPro" id="IPR009060">
    <property type="entry name" value="UBA-like_sf"/>
</dbReference>
<evidence type="ECO:0000256" key="1">
    <source>
        <dbReference type="SAM" id="MobiDB-lite"/>
    </source>
</evidence>
<dbReference type="EMBL" id="JWZX01002298">
    <property type="protein sequence ID" value="KOO30079.1"/>
    <property type="molecule type" value="Genomic_DNA"/>
</dbReference>
<dbReference type="Gene3D" id="1.10.8.10">
    <property type="entry name" value="DNA helicase RuvA subunit, C-terminal domain"/>
    <property type="match status" value="1"/>
</dbReference>
<dbReference type="Proteomes" id="UP000037460">
    <property type="component" value="Unassembled WGS sequence"/>
</dbReference>
<evidence type="ECO:0000313" key="3">
    <source>
        <dbReference type="Proteomes" id="UP000037460"/>
    </source>
</evidence>
<name>A0A0M0JU48_9EUKA</name>
<feature type="region of interest" description="Disordered" evidence="1">
    <location>
        <begin position="193"/>
        <end position="222"/>
    </location>
</feature>
<organism evidence="2 3">
    <name type="scientific">Chrysochromulina tobinii</name>
    <dbReference type="NCBI Taxonomy" id="1460289"/>
    <lineage>
        <taxon>Eukaryota</taxon>
        <taxon>Haptista</taxon>
        <taxon>Haptophyta</taxon>
        <taxon>Prymnesiophyceae</taxon>
        <taxon>Prymnesiales</taxon>
        <taxon>Chrysochromulinaceae</taxon>
        <taxon>Chrysochromulina</taxon>
    </lineage>
</organism>
<dbReference type="SUPFAM" id="SSF46934">
    <property type="entry name" value="UBA-like"/>
    <property type="match status" value="1"/>
</dbReference>